<keyword evidence="1 5" id="KW-0489">Methyltransferase</keyword>
<evidence type="ECO:0000256" key="1">
    <source>
        <dbReference type="ARBA" id="ARBA00022603"/>
    </source>
</evidence>
<feature type="binding site" evidence="5">
    <location>
        <position position="259"/>
    </location>
    <ligand>
        <name>S-adenosyl-L-methionine</name>
        <dbReference type="ChEBI" id="CHEBI:59789"/>
    </ligand>
</feature>
<dbReference type="Gene3D" id="3.30.70.1170">
    <property type="entry name" value="Sun protein, domain 3"/>
    <property type="match status" value="1"/>
</dbReference>
<comment type="caution">
    <text evidence="8">The sequence shown here is derived from an EMBL/GenBank/DDBJ whole genome shotgun (WGS) entry which is preliminary data.</text>
</comment>
<dbReference type="SUPFAM" id="SSF53335">
    <property type="entry name" value="S-adenosyl-L-methionine-dependent methyltransferases"/>
    <property type="match status" value="1"/>
</dbReference>
<dbReference type="EMBL" id="CAVLGL010000035">
    <property type="protein sequence ID" value="CAK1582274.1"/>
    <property type="molecule type" value="Genomic_DNA"/>
</dbReference>
<keyword evidence="9" id="KW-1185">Reference proteome</keyword>
<dbReference type="InterPro" id="IPR049561">
    <property type="entry name" value="NSUN5_7_fdxn-like"/>
</dbReference>
<dbReference type="GO" id="GO:0003723">
    <property type="term" value="F:RNA binding"/>
    <property type="evidence" value="ECO:0007669"/>
    <property type="project" value="UniProtKB-UniRule"/>
</dbReference>
<evidence type="ECO:0000313" key="8">
    <source>
        <dbReference type="EMBL" id="CAK1582274.1"/>
    </source>
</evidence>
<dbReference type="Gene3D" id="3.40.50.150">
    <property type="entry name" value="Vaccinia Virus protein VP39"/>
    <property type="match status" value="1"/>
</dbReference>
<evidence type="ECO:0000313" key="9">
    <source>
        <dbReference type="Proteomes" id="UP001314205"/>
    </source>
</evidence>
<comment type="caution">
    <text evidence="5">Lacks conserved residue(s) required for the propagation of feature annotation.</text>
</comment>
<dbReference type="Proteomes" id="UP001314205">
    <property type="component" value="Unassembled WGS sequence"/>
</dbReference>
<feature type="binding site" evidence="5">
    <location>
        <position position="286"/>
    </location>
    <ligand>
        <name>S-adenosyl-L-methionine</name>
        <dbReference type="ChEBI" id="CHEBI:59789"/>
    </ligand>
</feature>
<organism evidence="8 9">
    <name type="scientific">Parnassius mnemosyne</name>
    <name type="common">clouded apollo</name>
    <dbReference type="NCBI Taxonomy" id="213953"/>
    <lineage>
        <taxon>Eukaryota</taxon>
        <taxon>Metazoa</taxon>
        <taxon>Ecdysozoa</taxon>
        <taxon>Arthropoda</taxon>
        <taxon>Hexapoda</taxon>
        <taxon>Insecta</taxon>
        <taxon>Pterygota</taxon>
        <taxon>Neoptera</taxon>
        <taxon>Endopterygota</taxon>
        <taxon>Lepidoptera</taxon>
        <taxon>Glossata</taxon>
        <taxon>Ditrysia</taxon>
        <taxon>Papilionoidea</taxon>
        <taxon>Papilionidae</taxon>
        <taxon>Parnassiinae</taxon>
        <taxon>Parnassini</taxon>
        <taxon>Parnassius</taxon>
        <taxon>Driopa</taxon>
    </lineage>
</organism>
<dbReference type="Pfam" id="PF21153">
    <property type="entry name" value="NSUN5_N"/>
    <property type="match status" value="1"/>
</dbReference>
<evidence type="ECO:0000256" key="2">
    <source>
        <dbReference type="ARBA" id="ARBA00022679"/>
    </source>
</evidence>
<evidence type="ECO:0000256" key="5">
    <source>
        <dbReference type="PROSITE-ProRule" id="PRU01023"/>
    </source>
</evidence>
<dbReference type="GO" id="GO:0005730">
    <property type="term" value="C:nucleolus"/>
    <property type="evidence" value="ECO:0007669"/>
    <property type="project" value="TreeGrafter"/>
</dbReference>
<dbReference type="PROSITE" id="PS51686">
    <property type="entry name" value="SAM_MT_RSMB_NOP"/>
    <property type="match status" value="1"/>
</dbReference>
<feature type="active site" description="Nucleophile" evidence="5">
    <location>
        <position position="354"/>
    </location>
</feature>
<accession>A0AAV1KIW7</accession>
<gene>
    <name evidence="8" type="ORF">PARMNEM_LOCUS3830</name>
</gene>
<dbReference type="Pfam" id="PF01189">
    <property type="entry name" value="Methyltr_RsmB-F"/>
    <property type="match status" value="1"/>
</dbReference>
<evidence type="ECO:0000256" key="4">
    <source>
        <dbReference type="ARBA" id="ARBA00022884"/>
    </source>
</evidence>
<dbReference type="InterPro" id="IPR048889">
    <property type="entry name" value="NSUN5_RCM1_N"/>
</dbReference>
<sequence>MFEHSIKVPRHYKVAANILKKVSTEGGSVKTLLYDNKLRHFRTNVLFALITEAIKHTTHINNIFESSGLLTKESRLDPWLAKVLTAELLFGKKTLPGKSKPEQTILSYKEHFKKLTAEHEGDVKIEVVRRPRYVRVNTNLLTTSDAIRAFQDEGYHFIRCTSGSYNDYLSQIQSLTEYDFTQDYHVKTVFVFAAGTKLHEHELYLENKIILQDKATAMAVHLLAPPPGSTVLDMCAAPGMKTTQLAAYMRNEGKIYAVERNEERYQTLCDFVERTGSKCVETLHKDSLDIKRGDYDDVEYILLDPSCSGSGMELCVHNYIEDTRLAKLTSLQEKFLKHAMNSFPKAKRIVYSTCSLFPEENERVITNIVKTSRAKWRVQDVKELLKGQWNNFGSGMYGSIGTRCMYAKPDSDFTTGFFLAVLDRDQKELEKKEKNENNAINGEEKVTKNITNAKYASISSNNDIKTKKIKLDEQTALRNKTEDENSITPIHKRKKSSSKEVDDNLTTHVEDKTVKETIDKNKSNDKKSKKIKQCEISESFKPEETESLTMNAEESVILDSELSNRKKKKRSKVANDNYFDGGNLDMHVENKASEDIIDENESNAKKSKKIKHREISGNLTPEEIENSTVDVEESVILDSETNVRKKKKKRKSEAVDDNYFDDGSFNTHVKDGSNKEIIVENKSNTKKSKKFKQCEITECLKPEETQNTIINIEELVNVDTDAINKKKKKKKDKRKDGDNLDALLEINVEKMVCKKRKRNVSEEPTV</sequence>
<dbReference type="PRINTS" id="PR02008">
    <property type="entry name" value="RCMTFAMILY"/>
</dbReference>
<dbReference type="AlphaFoldDB" id="A0AAV1KIW7"/>
<dbReference type="GO" id="GO:0070475">
    <property type="term" value="P:rRNA base methylation"/>
    <property type="evidence" value="ECO:0007669"/>
    <property type="project" value="TreeGrafter"/>
</dbReference>
<dbReference type="GO" id="GO:0008173">
    <property type="term" value="F:RNA methyltransferase activity"/>
    <property type="evidence" value="ECO:0007669"/>
    <property type="project" value="InterPro"/>
</dbReference>
<dbReference type="PANTHER" id="PTHR22807">
    <property type="entry name" value="NOP2 YEAST -RELATED NOL1/NOP2/FMU SUN DOMAIN-CONTAINING"/>
    <property type="match status" value="1"/>
</dbReference>
<dbReference type="InterPro" id="IPR029063">
    <property type="entry name" value="SAM-dependent_MTases_sf"/>
</dbReference>
<keyword evidence="4 5" id="KW-0694">RNA-binding</keyword>
<dbReference type="InterPro" id="IPR049560">
    <property type="entry name" value="MeTrfase_RsmB-F_NOP2_cat"/>
</dbReference>
<protein>
    <recommendedName>
        <fullName evidence="7">SAM-dependent MTase RsmB/NOP-type domain-containing protein</fullName>
    </recommendedName>
</protein>
<feature type="region of interest" description="Disordered" evidence="6">
    <location>
        <begin position="479"/>
        <end position="507"/>
    </location>
</feature>
<feature type="region of interest" description="Disordered" evidence="6">
    <location>
        <begin position="641"/>
        <end position="663"/>
    </location>
</feature>
<feature type="domain" description="SAM-dependent MTase RsmB/NOP-type" evidence="7">
    <location>
        <begin position="122"/>
        <end position="425"/>
    </location>
</feature>
<dbReference type="Pfam" id="PF21148">
    <property type="entry name" value="NSUN5_fdxn-like"/>
    <property type="match status" value="1"/>
</dbReference>
<evidence type="ECO:0000259" key="7">
    <source>
        <dbReference type="PROSITE" id="PS51686"/>
    </source>
</evidence>
<dbReference type="InterPro" id="IPR001678">
    <property type="entry name" value="MeTrfase_RsmB-F_NOP2_dom"/>
</dbReference>
<proteinExistence type="inferred from homology"/>
<name>A0AAV1KIW7_9NEOP</name>
<dbReference type="PANTHER" id="PTHR22807:SF4">
    <property type="entry name" value="28S RRNA (CYTOSINE-C(5))-METHYLTRANSFERASE"/>
    <property type="match status" value="1"/>
</dbReference>
<feature type="binding site" evidence="5">
    <location>
        <position position="304"/>
    </location>
    <ligand>
        <name>S-adenosyl-L-methionine</name>
        <dbReference type="ChEBI" id="CHEBI:59789"/>
    </ligand>
</feature>
<evidence type="ECO:0000256" key="3">
    <source>
        <dbReference type="ARBA" id="ARBA00022691"/>
    </source>
</evidence>
<comment type="similarity">
    <text evidence="5">Belongs to the class I-like SAM-binding methyltransferase superfamily. RsmB/NOP family.</text>
</comment>
<evidence type="ECO:0000256" key="6">
    <source>
        <dbReference type="SAM" id="MobiDB-lite"/>
    </source>
</evidence>
<keyword evidence="2 5" id="KW-0808">Transferase</keyword>
<dbReference type="InterPro" id="IPR023267">
    <property type="entry name" value="RCMT"/>
</dbReference>
<reference evidence="8 9" key="1">
    <citation type="submission" date="2023-11" db="EMBL/GenBank/DDBJ databases">
        <authorList>
            <person name="Hedman E."/>
            <person name="Englund M."/>
            <person name="Stromberg M."/>
            <person name="Nyberg Akerstrom W."/>
            <person name="Nylinder S."/>
            <person name="Jareborg N."/>
            <person name="Kallberg Y."/>
            <person name="Kronander E."/>
        </authorList>
    </citation>
    <scope>NUCLEOTIDE SEQUENCE [LARGE SCALE GENOMIC DNA]</scope>
</reference>
<keyword evidence="3 5" id="KW-0949">S-adenosyl-L-methionine</keyword>